<reference evidence="4" key="1">
    <citation type="submission" date="2020-03" db="EMBL/GenBank/DDBJ databases">
        <title>Draft sequencing of Paenibacilllus sp. S3N08.</title>
        <authorList>
            <person name="Kim D.-U."/>
        </authorList>
    </citation>
    <scope>NUCLEOTIDE SEQUENCE</scope>
    <source>
        <strain evidence="4">S3N08</strain>
    </source>
</reference>
<evidence type="ECO:0000256" key="2">
    <source>
        <dbReference type="SAM" id="Phobius"/>
    </source>
</evidence>
<keyword evidence="5" id="KW-1185">Reference proteome</keyword>
<keyword evidence="2" id="KW-0472">Membrane</keyword>
<gene>
    <name evidence="4" type="ORF">G9U52_26890</name>
</gene>
<evidence type="ECO:0000313" key="5">
    <source>
        <dbReference type="Proteomes" id="UP001165962"/>
    </source>
</evidence>
<dbReference type="PANTHER" id="PTHR37492:SF4">
    <property type="entry name" value="TSC22 DOMAIN FAMILY PROTEIN 3 ISOFORM X1"/>
    <property type="match status" value="1"/>
</dbReference>
<protein>
    <submittedName>
        <fullName evidence="4">GGDEF domain-containing protein</fullName>
    </submittedName>
</protein>
<dbReference type="SUPFAM" id="SSF55073">
    <property type="entry name" value="Nucleotide cyclase"/>
    <property type="match status" value="1"/>
</dbReference>
<evidence type="ECO:0000259" key="3">
    <source>
        <dbReference type="PROSITE" id="PS50887"/>
    </source>
</evidence>
<dbReference type="InterPro" id="IPR043128">
    <property type="entry name" value="Rev_trsase/Diguanyl_cyclase"/>
</dbReference>
<dbReference type="Pfam" id="PF00990">
    <property type="entry name" value="GGDEF"/>
    <property type="match status" value="1"/>
</dbReference>
<dbReference type="PANTHER" id="PTHR37492">
    <property type="entry name" value="SI:CH211-171H4.7-RELATED"/>
    <property type="match status" value="1"/>
</dbReference>
<keyword evidence="2" id="KW-0812">Transmembrane</keyword>
<dbReference type="Gene3D" id="3.30.70.270">
    <property type="match status" value="1"/>
</dbReference>
<feature type="transmembrane region" description="Helical" evidence="2">
    <location>
        <begin position="396"/>
        <end position="416"/>
    </location>
</feature>
<feature type="transmembrane region" description="Helical" evidence="2">
    <location>
        <begin position="422"/>
        <end position="441"/>
    </location>
</feature>
<feature type="transmembrane region" description="Helical" evidence="2">
    <location>
        <begin position="479"/>
        <end position="497"/>
    </location>
</feature>
<keyword evidence="1" id="KW-0175">Coiled coil</keyword>
<feature type="transmembrane region" description="Helical" evidence="2">
    <location>
        <begin position="448"/>
        <end position="467"/>
    </location>
</feature>
<dbReference type="Proteomes" id="UP001165962">
    <property type="component" value="Unassembled WGS sequence"/>
</dbReference>
<dbReference type="EMBL" id="JAAOIW010000012">
    <property type="protein sequence ID" value="NHN33445.1"/>
    <property type="molecule type" value="Genomic_DNA"/>
</dbReference>
<evidence type="ECO:0000313" key="4">
    <source>
        <dbReference type="EMBL" id="NHN33445.1"/>
    </source>
</evidence>
<proteinExistence type="predicted"/>
<name>A0ABX0JDH4_9BACL</name>
<dbReference type="SMART" id="SM00267">
    <property type="entry name" value="GGDEF"/>
    <property type="match status" value="1"/>
</dbReference>
<organism evidence="4 5">
    <name type="scientific">Paenibacillus agricola</name>
    <dbReference type="NCBI Taxonomy" id="2716264"/>
    <lineage>
        <taxon>Bacteria</taxon>
        <taxon>Bacillati</taxon>
        <taxon>Bacillota</taxon>
        <taxon>Bacilli</taxon>
        <taxon>Bacillales</taxon>
        <taxon>Paenibacillaceae</taxon>
        <taxon>Paenibacillus</taxon>
    </lineage>
</organism>
<dbReference type="CDD" id="cd01949">
    <property type="entry name" value="GGDEF"/>
    <property type="match status" value="1"/>
</dbReference>
<dbReference type="InterPro" id="IPR029787">
    <property type="entry name" value="Nucleotide_cyclase"/>
</dbReference>
<dbReference type="InterPro" id="IPR000160">
    <property type="entry name" value="GGDEF_dom"/>
</dbReference>
<evidence type="ECO:0000256" key="1">
    <source>
        <dbReference type="SAM" id="Coils"/>
    </source>
</evidence>
<keyword evidence="2" id="KW-1133">Transmembrane helix</keyword>
<dbReference type="NCBIfam" id="TIGR00254">
    <property type="entry name" value="GGDEF"/>
    <property type="match status" value="1"/>
</dbReference>
<dbReference type="RefSeq" id="WP_166153756.1">
    <property type="nucleotide sequence ID" value="NZ_JAAOIW010000012.1"/>
</dbReference>
<dbReference type="PROSITE" id="PS50887">
    <property type="entry name" value="GGDEF"/>
    <property type="match status" value="1"/>
</dbReference>
<sequence>MRTRRETHLKSKRRYFAGIIPLKQKEGKAAVEIEAEPTEVALAQEKEATEVTMALEAERAEAAALEAAHVEALALEVARAEAAALEAAHVEALELEAEWAEAAELEAAHVEALELEAERAEAAALEAAHVEALELEAERAEAAALEAAHVEALALEAERAEAAALEAAHVEALALEAERAEAAALEVAHVEALALEAERAEAAALEAAHVEALALEVARAEAAALEAAHVEALELEAAHVEALELEAAHVEALELEAAHVEALALEGAHVEALALEAERAEAAALEAAHVEALALEAERAEAAALEGAHVEALELEAERAEAAALEAAHVEALELEAEPATQAMLTVAEVAPAAAVVTAPAAAHVQPKRIVDAAPYRPKQTAAKAMSKQQSPQHRIYMYLLAQMLCMVFASLYLSFTIQMYPFNYLWFLLFIVVSVIGFYLGSLGALLTSMFAVFIYGSFLLYKLYIVQSIADITTNDLFWLFFFPISASIVGNFGADFNHMFRTYKKYEEERELLVSVDVLTGFSNYRSFIQDLEEESSRSVRYNRSMTLMLIEIVYFKELKKEYGEEILTSQLLQQLSWKINDVLRDVDKKAYIDDGVFASILPETEVANASIVVKRLEESIQDLHINTPKGTKEIKLKLKFGFAGCPEEGVGAMELYEKAKQGLIYNVG</sequence>
<accession>A0ABX0JDH4</accession>
<feature type="coiled-coil region" evidence="1">
    <location>
        <begin position="75"/>
        <end position="150"/>
    </location>
</feature>
<comment type="caution">
    <text evidence="4">The sequence shown here is derived from an EMBL/GenBank/DDBJ whole genome shotgun (WGS) entry which is preliminary data.</text>
</comment>
<feature type="domain" description="GGDEF" evidence="3">
    <location>
        <begin position="547"/>
        <end position="672"/>
    </location>
</feature>